<keyword evidence="1" id="KW-0472">Membrane</keyword>
<evidence type="ECO:0000256" key="1">
    <source>
        <dbReference type="SAM" id="Phobius"/>
    </source>
</evidence>
<accession>A0A2P2JS33</accession>
<protein>
    <submittedName>
        <fullName evidence="3">Protein yippee-like</fullName>
    </submittedName>
</protein>
<reference evidence="2" key="1">
    <citation type="submission" date="2018-02" db="EMBL/GenBank/DDBJ databases">
        <title>Rhizophora mucronata_Transcriptome.</title>
        <authorList>
            <person name="Meera S.P."/>
            <person name="Sreeshan A."/>
            <person name="Augustine A."/>
        </authorList>
    </citation>
    <scope>NUCLEOTIDE SEQUENCE</scope>
    <source>
        <tissue evidence="2">Leaf</tissue>
    </source>
</reference>
<feature type="transmembrane region" description="Helical" evidence="1">
    <location>
        <begin position="25"/>
        <end position="43"/>
    </location>
</feature>
<keyword evidence="1" id="KW-0812">Transmembrane</keyword>
<sequence length="59" mass="7198">MKIKNEESKMTKKERKGASDLFDGLRYPFFFLVQLFFFLLLLHEMQEIWAKKRIDISQL</sequence>
<keyword evidence="1" id="KW-1133">Transmembrane helix</keyword>
<evidence type="ECO:0000313" key="2">
    <source>
        <dbReference type="EMBL" id="MBW96276.1"/>
    </source>
</evidence>
<dbReference type="EMBL" id="GGEC01015794">
    <property type="protein sequence ID" value="MBW96277.1"/>
    <property type="molecule type" value="Transcribed_RNA"/>
</dbReference>
<evidence type="ECO:0000313" key="3">
    <source>
        <dbReference type="EMBL" id="MBW96277.1"/>
    </source>
</evidence>
<dbReference type="AlphaFoldDB" id="A0A2P2JS33"/>
<dbReference type="EMBL" id="GGEC01015793">
    <property type="protein sequence ID" value="MBW96276.1"/>
    <property type="molecule type" value="Transcribed_RNA"/>
</dbReference>
<organism evidence="2">
    <name type="scientific">Rhizophora mucronata</name>
    <name type="common">Asiatic mangrove</name>
    <dbReference type="NCBI Taxonomy" id="61149"/>
    <lineage>
        <taxon>Eukaryota</taxon>
        <taxon>Viridiplantae</taxon>
        <taxon>Streptophyta</taxon>
        <taxon>Embryophyta</taxon>
        <taxon>Tracheophyta</taxon>
        <taxon>Spermatophyta</taxon>
        <taxon>Magnoliopsida</taxon>
        <taxon>eudicotyledons</taxon>
        <taxon>Gunneridae</taxon>
        <taxon>Pentapetalae</taxon>
        <taxon>rosids</taxon>
        <taxon>fabids</taxon>
        <taxon>Malpighiales</taxon>
        <taxon>Rhizophoraceae</taxon>
        <taxon>Rhizophora</taxon>
    </lineage>
</organism>
<proteinExistence type="predicted"/>
<name>A0A2P2JS33_RHIMU</name>